<protein>
    <recommendedName>
        <fullName evidence="3">Integrase catalytic domain-containing protein</fullName>
    </recommendedName>
</protein>
<dbReference type="PANTHER" id="PTHR47331:SF5">
    <property type="entry name" value="RIBONUCLEASE H"/>
    <property type="match status" value="1"/>
</dbReference>
<dbReference type="EMBL" id="GL441536">
    <property type="protein sequence ID" value="EFN64680.1"/>
    <property type="molecule type" value="Genomic_DNA"/>
</dbReference>
<feature type="non-terminal residue" evidence="1">
    <location>
        <position position="64"/>
    </location>
</feature>
<dbReference type="Proteomes" id="UP000000311">
    <property type="component" value="Unassembled WGS sequence"/>
</dbReference>
<reference evidence="1 2" key="1">
    <citation type="journal article" date="2010" name="Science">
        <title>Genomic comparison of the ants Camponotus floridanus and Harpegnathos saltator.</title>
        <authorList>
            <person name="Bonasio R."/>
            <person name="Zhang G."/>
            <person name="Ye C."/>
            <person name="Mutti N.S."/>
            <person name="Fang X."/>
            <person name="Qin N."/>
            <person name="Donahue G."/>
            <person name="Yang P."/>
            <person name="Li Q."/>
            <person name="Li C."/>
            <person name="Zhang P."/>
            <person name="Huang Z."/>
            <person name="Berger S.L."/>
            <person name="Reinberg D."/>
            <person name="Wang J."/>
            <person name="Liebig J."/>
        </authorList>
    </citation>
    <scope>NUCLEOTIDE SEQUENCE [LARGE SCALE GENOMIC DNA]</scope>
    <source>
        <strain evidence="2">C129</strain>
    </source>
</reference>
<accession>E2APF9</accession>
<proteinExistence type="predicted"/>
<dbReference type="InterPro" id="IPR036397">
    <property type="entry name" value="RNaseH_sf"/>
</dbReference>
<dbReference type="InterPro" id="IPR012337">
    <property type="entry name" value="RNaseH-like_sf"/>
</dbReference>
<dbReference type="SUPFAM" id="SSF53098">
    <property type="entry name" value="Ribonuclease H-like"/>
    <property type="match status" value="1"/>
</dbReference>
<name>E2APF9_CAMFO</name>
<organism evidence="2">
    <name type="scientific">Camponotus floridanus</name>
    <name type="common">Florida carpenter ant</name>
    <dbReference type="NCBI Taxonomy" id="104421"/>
    <lineage>
        <taxon>Eukaryota</taxon>
        <taxon>Metazoa</taxon>
        <taxon>Ecdysozoa</taxon>
        <taxon>Arthropoda</taxon>
        <taxon>Hexapoda</taxon>
        <taxon>Insecta</taxon>
        <taxon>Pterygota</taxon>
        <taxon>Neoptera</taxon>
        <taxon>Endopterygota</taxon>
        <taxon>Hymenoptera</taxon>
        <taxon>Apocrita</taxon>
        <taxon>Aculeata</taxon>
        <taxon>Formicoidea</taxon>
        <taxon>Formicidae</taxon>
        <taxon>Formicinae</taxon>
        <taxon>Camponotus</taxon>
    </lineage>
</organism>
<keyword evidence="2" id="KW-1185">Reference proteome</keyword>
<feature type="non-terminal residue" evidence="1">
    <location>
        <position position="1"/>
    </location>
</feature>
<dbReference type="OrthoDB" id="7690379at2759"/>
<evidence type="ECO:0008006" key="3">
    <source>
        <dbReference type="Google" id="ProtNLM"/>
    </source>
</evidence>
<gene>
    <name evidence="1" type="ORF">EAG_00076</name>
</gene>
<evidence type="ECO:0000313" key="1">
    <source>
        <dbReference type="EMBL" id="EFN64680.1"/>
    </source>
</evidence>
<dbReference type="Gene3D" id="3.30.420.10">
    <property type="entry name" value="Ribonuclease H-like superfamily/Ribonuclease H"/>
    <property type="match status" value="1"/>
</dbReference>
<evidence type="ECO:0000313" key="2">
    <source>
        <dbReference type="Proteomes" id="UP000000311"/>
    </source>
</evidence>
<sequence length="64" mass="7276">KSYISLFVCFTSKAIHLEAVSDLSSASFIAALRRFTGRRGYPQRIYCDNATNFVGSRNEICEMY</sequence>
<dbReference type="AlphaFoldDB" id="E2APF9"/>
<dbReference type="InParanoid" id="E2APF9"/>
<dbReference type="GO" id="GO:0003676">
    <property type="term" value="F:nucleic acid binding"/>
    <property type="evidence" value="ECO:0007669"/>
    <property type="project" value="InterPro"/>
</dbReference>
<dbReference type="PANTHER" id="PTHR47331">
    <property type="entry name" value="PHD-TYPE DOMAIN-CONTAINING PROTEIN"/>
    <property type="match status" value="1"/>
</dbReference>